<evidence type="ECO:0000259" key="2">
    <source>
        <dbReference type="PROSITE" id="PS50815"/>
    </source>
</evidence>
<keyword evidence="3" id="KW-0238">DNA-binding</keyword>
<comment type="caution">
    <text evidence="3">The sequence shown here is derived from an EMBL/GenBank/DDBJ whole genome shotgun (WGS) entry which is preliminary data.</text>
</comment>
<accession>A0AAV0AGX2</accession>
<protein>
    <submittedName>
        <fullName evidence="3">DNA-binding protein</fullName>
    </submittedName>
</protein>
<reference evidence="3" key="1">
    <citation type="submission" date="2022-06" db="EMBL/GenBank/DDBJ databases">
        <authorList>
            <consortium name="SYNGENTA / RWTH Aachen University"/>
        </authorList>
    </citation>
    <scope>NUCLEOTIDE SEQUENCE</scope>
</reference>
<dbReference type="EMBL" id="CALTRL010000120">
    <property type="protein sequence ID" value="CAH7666538.1"/>
    <property type="molecule type" value="Genomic_DNA"/>
</dbReference>
<evidence type="ECO:0000313" key="4">
    <source>
        <dbReference type="Proteomes" id="UP001153365"/>
    </source>
</evidence>
<dbReference type="AlphaFoldDB" id="A0AAV0AGX2"/>
<evidence type="ECO:0000313" key="3">
    <source>
        <dbReference type="EMBL" id="CAH7666538.1"/>
    </source>
</evidence>
<dbReference type="Pfam" id="PF02301">
    <property type="entry name" value="HORMA"/>
    <property type="match status" value="1"/>
</dbReference>
<name>A0AAV0AGX2_PHAPC</name>
<feature type="non-terminal residue" evidence="3">
    <location>
        <position position="1"/>
    </location>
</feature>
<keyword evidence="4" id="KW-1185">Reference proteome</keyword>
<proteinExistence type="inferred from homology"/>
<dbReference type="PANTHER" id="PTHR11842">
    <property type="entry name" value="MITOTIC SPINDLE ASSEMBLY CHECKPOINT PROTEIN MAD2"/>
    <property type="match status" value="1"/>
</dbReference>
<dbReference type="Gene3D" id="3.30.900.10">
    <property type="entry name" value="HORMA domain"/>
    <property type="match status" value="1"/>
</dbReference>
<evidence type="ECO:0000256" key="1">
    <source>
        <dbReference type="ARBA" id="ARBA00010348"/>
    </source>
</evidence>
<organism evidence="3 4">
    <name type="scientific">Phakopsora pachyrhizi</name>
    <name type="common">Asian soybean rust disease fungus</name>
    <dbReference type="NCBI Taxonomy" id="170000"/>
    <lineage>
        <taxon>Eukaryota</taxon>
        <taxon>Fungi</taxon>
        <taxon>Dikarya</taxon>
        <taxon>Basidiomycota</taxon>
        <taxon>Pucciniomycotina</taxon>
        <taxon>Pucciniomycetes</taxon>
        <taxon>Pucciniales</taxon>
        <taxon>Phakopsoraceae</taxon>
        <taxon>Phakopsora</taxon>
    </lineage>
</organism>
<comment type="similarity">
    <text evidence="1">Belongs to the MAD2 family.</text>
</comment>
<dbReference type="InterPro" id="IPR003511">
    <property type="entry name" value="HORMA_dom"/>
</dbReference>
<dbReference type="PROSITE" id="PS50815">
    <property type="entry name" value="HORMA"/>
    <property type="match status" value="1"/>
</dbReference>
<dbReference type="GO" id="GO:0003677">
    <property type="term" value="F:DNA binding"/>
    <property type="evidence" value="ECO:0007669"/>
    <property type="project" value="UniProtKB-KW"/>
</dbReference>
<dbReference type="GO" id="GO:0016035">
    <property type="term" value="C:zeta DNA polymerase complex"/>
    <property type="evidence" value="ECO:0007669"/>
    <property type="project" value="TreeGrafter"/>
</dbReference>
<sequence>VEVAFHHILYLRKVYPSELFEQRKKYNVPIFASRHPLLSNYISDVIFQSMAEISNGLVSKLILAIQDATTFPRKTLEHFAFDLQYLVDPATTFQNVADRDIRQERTSSGTIVDAEVHLRGFLIRLNNSSQTHLNELPQNELTWTTFLELNNPALEPGKSSRHNTFSDFSPQWTPAPDPMESKRLENLALEHGNQSSYPIENVKKRLWPLKSQTVGMIQLQMLVIEHIDEIRDKSKQTVTVESIKNKGKEKA</sequence>
<dbReference type="Proteomes" id="UP001153365">
    <property type="component" value="Unassembled WGS sequence"/>
</dbReference>
<dbReference type="InterPro" id="IPR036570">
    <property type="entry name" value="HORMA_dom_sf"/>
</dbReference>
<dbReference type="PANTHER" id="PTHR11842:SF10">
    <property type="entry name" value="MITOTIC SPINDLE ASSEMBLY CHECKPOINT PROTEIN MAD2B"/>
    <property type="match status" value="1"/>
</dbReference>
<dbReference type="SUPFAM" id="SSF56019">
    <property type="entry name" value="The spindle assembly checkpoint protein mad2"/>
    <property type="match status" value="1"/>
</dbReference>
<dbReference type="InterPro" id="IPR045091">
    <property type="entry name" value="Mad2-like"/>
</dbReference>
<feature type="domain" description="HORMA" evidence="2">
    <location>
        <begin position="1"/>
        <end position="198"/>
    </location>
</feature>
<gene>
    <name evidence="3" type="ORF">PPACK8108_LOCUS893</name>
</gene>